<dbReference type="AlphaFoldDB" id="A0A653Y7N5"/>
<dbReference type="EMBL" id="CABWLH010000010">
    <property type="protein sequence ID" value="VXC38458.1"/>
    <property type="molecule type" value="Genomic_DNA"/>
</dbReference>
<evidence type="ECO:0000313" key="2">
    <source>
        <dbReference type="Proteomes" id="UP000433089"/>
    </source>
</evidence>
<reference evidence="1 2" key="1">
    <citation type="submission" date="2019-10" db="EMBL/GenBank/DDBJ databases">
        <authorList>
            <person name="Karimi E."/>
        </authorList>
    </citation>
    <scope>NUCLEOTIDE SEQUENCE [LARGE SCALE GENOMIC DNA]</scope>
    <source>
        <strain evidence="1">Bacillus sp. 348</strain>
    </source>
</reference>
<organism evidence="1 2">
    <name type="scientific">Bacillus altitudinis</name>
    <dbReference type="NCBI Taxonomy" id="293387"/>
    <lineage>
        <taxon>Bacteria</taxon>
        <taxon>Bacillati</taxon>
        <taxon>Bacillota</taxon>
        <taxon>Bacilli</taxon>
        <taxon>Bacillales</taxon>
        <taxon>Bacillaceae</taxon>
        <taxon>Bacillus</taxon>
    </lineage>
</organism>
<protein>
    <submittedName>
        <fullName evidence="1">Uncharacterized protein</fullName>
    </submittedName>
</protein>
<name>A0A653Y7N5_BACAB</name>
<dbReference type="RefSeq" id="WP_159160106.1">
    <property type="nucleotide sequence ID" value="NZ_LR732831.1"/>
</dbReference>
<sequence>MSFKDDFKREIRNVIKDVEKEINKTWKIEYKGHSIEITNQIKEEQLIIDGVTVDKKQRKSLLTHMIPYSKLSGILELQDGTKHKVSVKLGGYVRFRCIVKVDHETVLDESMKIDLLPWDHKERIVPFIQQQIQSHHKIVDDRLPDEDYLFDENEPRLAPGLSDYYVDERPAPFYVKKLLKLFEIQLNHPTNETRKKTYEKIISNNMASRNSELIERFQQTQWDESRVQQEALWLLEHAAHREVVKFAVMILGCTNCEKYKELLFTIGMHEEFTSYVVIALKNGTIQGNEHVWRLAKSVDGWGKISAVEQLEASTPEIKRWLLTKGCENTIMNEYSAYTCALNGDLETALSEDEISKELYDGASLIIQALLEDEVSIYGIDEYSNASSVLCRFIHHAHKHCQTIEDFYPILKINEFLNDEQEIWEDRLNDSWKQDDYKAIQEAVQPFINDSRWSKLATDSLQQGFSSQALEIALFYRLDVIEHLFALLEKDPTNSEIYFAVMDTNHHQHIRELCTFAETHLSLSNLSDDEVACLQYIVQDLYEHDGVGLPLIQAALRSNDGNLQYHALSVLKEWPPSYAQQAATRELIEHIAVKTKDKEDRKLAKYLLKK</sequence>
<gene>
    <name evidence="1" type="ORF">BACI348_51064</name>
</gene>
<dbReference type="Proteomes" id="UP000433089">
    <property type="component" value="Unassembled WGS sequence"/>
</dbReference>
<proteinExistence type="predicted"/>
<evidence type="ECO:0000313" key="1">
    <source>
        <dbReference type="EMBL" id="VXC38458.1"/>
    </source>
</evidence>
<accession>A0A653Y7N5</accession>